<dbReference type="EC" id="2.1.1.216" evidence="7 9"/>
<keyword evidence="4 9" id="KW-0949">S-adenosyl-L-methionine</keyword>
<dbReference type="PANTHER" id="PTHR10631:SF3">
    <property type="entry name" value="TRNA (GUANINE(26)-N(2))-DIMETHYLTRANSFERASE"/>
    <property type="match status" value="1"/>
</dbReference>
<evidence type="ECO:0000313" key="11">
    <source>
        <dbReference type="EMBL" id="CAK0784702.1"/>
    </source>
</evidence>
<evidence type="ECO:0000256" key="9">
    <source>
        <dbReference type="PROSITE-ProRule" id="PRU00958"/>
    </source>
</evidence>
<keyword evidence="3 9" id="KW-0808">Transferase</keyword>
<dbReference type="AlphaFoldDB" id="A0AAV1IDB7"/>
<evidence type="ECO:0000256" key="2">
    <source>
        <dbReference type="ARBA" id="ARBA00022603"/>
    </source>
</evidence>
<evidence type="ECO:0000256" key="6">
    <source>
        <dbReference type="ARBA" id="ARBA00022884"/>
    </source>
</evidence>
<dbReference type="GO" id="GO:0002940">
    <property type="term" value="P:tRNA N2-guanine methylation"/>
    <property type="evidence" value="ECO:0007669"/>
    <property type="project" value="TreeGrafter"/>
</dbReference>
<name>A0AAV1IDB7_9CHLO</name>
<dbReference type="InterPro" id="IPR002905">
    <property type="entry name" value="Trm1"/>
</dbReference>
<evidence type="ECO:0000256" key="7">
    <source>
        <dbReference type="ARBA" id="ARBA00039099"/>
    </source>
</evidence>
<dbReference type="Pfam" id="PF02005">
    <property type="entry name" value="TRM"/>
    <property type="match status" value="1"/>
</dbReference>
<evidence type="ECO:0000256" key="1">
    <source>
        <dbReference type="ARBA" id="ARBA00022555"/>
    </source>
</evidence>
<evidence type="ECO:0000256" key="4">
    <source>
        <dbReference type="ARBA" id="ARBA00022691"/>
    </source>
</evidence>
<keyword evidence="12" id="KW-1185">Reference proteome</keyword>
<dbReference type="SUPFAM" id="SSF53335">
    <property type="entry name" value="S-adenosyl-L-methionine-dependent methyltransferases"/>
    <property type="match status" value="1"/>
</dbReference>
<reference evidence="11 12" key="1">
    <citation type="submission" date="2023-10" db="EMBL/GenBank/DDBJ databases">
        <authorList>
            <person name="Maclean D."/>
            <person name="Macfadyen A."/>
        </authorList>
    </citation>
    <scope>NUCLEOTIDE SEQUENCE [LARGE SCALE GENOMIC DNA]</scope>
</reference>
<proteinExistence type="inferred from homology"/>
<sequence>MAGQQPSGLPIPEGRKTLTEGKATILHQGEDVFYNPAQVINRDLSIAVLRYFVRQRQKEIAEGVLKAPRPKRTPAEAAQLKQSAEGPTPRPKLDDNIRILEGLAASGLRSIRYALEVDGVRRIDANDLDEAAAAAVRQNLELNDSKASGLVRPTQGDVRMAALRNPDGYEAVDLDPYGSPSQFLDTAVQAVAEGGLMLVTATDMAVLCGNTGEACWSKYGSYPLHRPYCHEMALRILLASLEAHANRHKRYIVPVLSLSIDFYVRVFVRVYQSAEKVKDAASKQMYVYQSSGCDSFFTQPVGRKSPKGKGFKFAPGHGPTVPQQCPETGSGWIMGGPFWSQPLHDQAWVKGVLDILTADKGNFAAYGKLRGLLTSASEELPDVPLYYNMHTVCRTLHVTPPANDIIRSAIINAGYRVSGTHANPLGIKTDAPPDVLWDIMRCWVAQHPTKRALDPESHTGRLLSKEPKIQADFSRPSGALRAQRGPKVARFVPNPEANWGPKHRHKPVQWSSSAADGEAPASSAAPEQGTADVPVANFTGVNDTAAASAAAPTGNGMPDSVPDENEQGAKKRKAEHCADVEQEQSSSVAADVL</sequence>
<dbReference type="InterPro" id="IPR042296">
    <property type="entry name" value="tRNA_met_Trm1_C"/>
</dbReference>
<organism evidence="11 12">
    <name type="scientific">Coccomyxa viridis</name>
    <dbReference type="NCBI Taxonomy" id="1274662"/>
    <lineage>
        <taxon>Eukaryota</taxon>
        <taxon>Viridiplantae</taxon>
        <taxon>Chlorophyta</taxon>
        <taxon>core chlorophytes</taxon>
        <taxon>Trebouxiophyceae</taxon>
        <taxon>Trebouxiophyceae incertae sedis</taxon>
        <taxon>Coccomyxaceae</taxon>
        <taxon>Coccomyxa</taxon>
    </lineage>
</organism>
<feature type="region of interest" description="Disordered" evidence="10">
    <location>
        <begin position="64"/>
        <end position="93"/>
    </location>
</feature>
<dbReference type="NCBIfam" id="TIGR00308">
    <property type="entry name" value="TRM1"/>
    <property type="match status" value="1"/>
</dbReference>
<feature type="region of interest" description="Disordered" evidence="10">
    <location>
        <begin position="468"/>
        <end position="593"/>
    </location>
</feature>
<dbReference type="GO" id="GO:0160104">
    <property type="term" value="F:tRNA (guanine(26)-N2)-dimethyltransferase activity"/>
    <property type="evidence" value="ECO:0007669"/>
    <property type="project" value="UniProtKB-UniRule"/>
</dbReference>
<evidence type="ECO:0000256" key="5">
    <source>
        <dbReference type="ARBA" id="ARBA00022694"/>
    </source>
</evidence>
<comment type="similarity">
    <text evidence="9">Belongs to the class I-like SAM-binding methyltransferase superfamily. Trm1 family.</text>
</comment>
<keyword evidence="6 9" id="KW-0694">RNA-binding</keyword>
<keyword evidence="2 9" id="KW-0489">Methyltransferase</keyword>
<keyword evidence="5 9" id="KW-0819">tRNA processing</keyword>
<feature type="compositionally biased region" description="Low complexity" evidence="10">
    <location>
        <begin position="511"/>
        <end position="525"/>
    </location>
</feature>
<dbReference type="EMBL" id="CAUYUE010000011">
    <property type="protein sequence ID" value="CAK0784702.1"/>
    <property type="molecule type" value="Genomic_DNA"/>
</dbReference>
<evidence type="ECO:0000256" key="8">
    <source>
        <dbReference type="ARBA" id="ARBA00051897"/>
    </source>
</evidence>
<dbReference type="CDD" id="cd02440">
    <property type="entry name" value="AdoMet_MTases"/>
    <property type="match status" value="1"/>
</dbReference>
<dbReference type="InterPro" id="IPR029063">
    <property type="entry name" value="SAM-dependent_MTases_sf"/>
</dbReference>
<dbReference type="Gene3D" id="3.30.56.70">
    <property type="entry name" value="N2,N2-dimethylguanosine tRNA methyltransferase, C-terminal domain"/>
    <property type="match status" value="1"/>
</dbReference>
<evidence type="ECO:0000256" key="3">
    <source>
        <dbReference type="ARBA" id="ARBA00022679"/>
    </source>
</evidence>
<evidence type="ECO:0000313" key="12">
    <source>
        <dbReference type="Proteomes" id="UP001314263"/>
    </source>
</evidence>
<gene>
    <name evidence="11" type="ORF">CVIRNUC_007906</name>
</gene>
<protein>
    <recommendedName>
        <fullName evidence="7 9">tRNA (guanine(26)-N(2))-dimethyltransferase</fullName>
        <ecNumber evidence="7 9">2.1.1.216</ecNumber>
    </recommendedName>
</protein>
<dbReference type="GO" id="GO:0000049">
    <property type="term" value="F:tRNA binding"/>
    <property type="evidence" value="ECO:0007669"/>
    <property type="project" value="UniProtKB-UniRule"/>
</dbReference>
<comment type="caution">
    <text evidence="11">The sequence shown here is derived from an EMBL/GenBank/DDBJ whole genome shotgun (WGS) entry which is preliminary data.</text>
</comment>
<evidence type="ECO:0000256" key="10">
    <source>
        <dbReference type="SAM" id="MobiDB-lite"/>
    </source>
</evidence>
<dbReference type="Proteomes" id="UP001314263">
    <property type="component" value="Unassembled WGS sequence"/>
</dbReference>
<comment type="catalytic activity">
    <reaction evidence="8 9">
        <text>guanosine(26) in tRNA + 2 S-adenosyl-L-methionine = N(2)-dimethylguanosine(26) in tRNA + 2 S-adenosyl-L-homocysteine + 2 H(+)</text>
        <dbReference type="Rhea" id="RHEA:43140"/>
        <dbReference type="Rhea" id="RHEA-COMP:10359"/>
        <dbReference type="Rhea" id="RHEA-COMP:10360"/>
        <dbReference type="ChEBI" id="CHEBI:15378"/>
        <dbReference type="ChEBI" id="CHEBI:57856"/>
        <dbReference type="ChEBI" id="CHEBI:59789"/>
        <dbReference type="ChEBI" id="CHEBI:74269"/>
        <dbReference type="ChEBI" id="CHEBI:74513"/>
        <dbReference type="EC" id="2.1.1.216"/>
    </reaction>
</comment>
<dbReference type="PROSITE" id="PS51626">
    <property type="entry name" value="SAM_MT_TRM1"/>
    <property type="match status" value="1"/>
</dbReference>
<dbReference type="GO" id="GO:0005634">
    <property type="term" value="C:nucleus"/>
    <property type="evidence" value="ECO:0007669"/>
    <property type="project" value="TreeGrafter"/>
</dbReference>
<keyword evidence="1 9" id="KW-0820">tRNA-binding</keyword>
<dbReference type="Gene3D" id="3.40.50.150">
    <property type="entry name" value="Vaccinia Virus protein VP39"/>
    <property type="match status" value="1"/>
</dbReference>
<feature type="compositionally biased region" description="Polar residues" evidence="10">
    <location>
        <begin position="583"/>
        <end position="593"/>
    </location>
</feature>
<dbReference type="PANTHER" id="PTHR10631">
    <property type="entry name" value="N 2 ,N 2 -DIMETHYLGUANOSINE TRNA METHYLTRANSFERASE"/>
    <property type="match status" value="1"/>
</dbReference>
<dbReference type="FunFam" id="3.30.56.70:FF:000001">
    <property type="entry name" value="tRNA (guanine(26)-N(2))-dimethyltransferase"/>
    <property type="match status" value="1"/>
</dbReference>
<accession>A0AAV1IDB7</accession>